<dbReference type="InterPro" id="IPR027417">
    <property type="entry name" value="P-loop_NTPase"/>
</dbReference>
<dbReference type="Gene3D" id="3.40.50.300">
    <property type="entry name" value="P-loop containing nucleotide triphosphate hydrolases"/>
    <property type="match status" value="1"/>
</dbReference>
<comment type="caution">
    <text evidence="2">The sequence shown here is derived from an EMBL/GenBank/DDBJ whole genome shotgun (WGS) entry which is preliminary data.</text>
</comment>
<reference evidence="3" key="1">
    <citation type="journal article" date="2019" name="Int. J. Syst. Evol. Microbiol.">
        <title>The Global Catalogue of Microorganisms (GCM) 10K type strain sequencing project: providing services to taxonomists for standard genome sequencing and annotation.</title>
        <authorList>
            <consortium name="The Broad Institute Genomics Platform"/>
            <consortium name="The Broad Institute Genome Sequencing Center for Infectious Disease"/>
            <person name="Wu L."/>
            <person name="Ma J."/>
        </authorList>
    </citation>
    <scope>NUCLEOTIDE SEQUENCE [LARGE SCALE GENOMIC DNA]</scope>
    <source>
        <strain evidence="3">CGMCC 1.15795</strain>
    </source>
</reference>
<name>A0ABW4QZK7_9BACT</name>
<accession>A0ABW4QZK7</accession>
<proteinExistence type="predicted"/>
<evidence type="ECO:0000313" key="3">
    <source>
        <dbReference type="Proteomes" id="UP001597197"/>
    </source>
</evidence>
<evidence type="ECO:0000313" key="2">
    <source>
        <dbReference type="EMBL" id="MFD1874435.1"/>
    </source>
</evidence>
<sequence>MLTQADKEMQQALVVCAKNITEAPEARLESSVGNGKASRRTGQKGDTPTLNSYLDHLLATRQELRERVAGTVARAEPILHQNGQGIIWPHTINLIQGQTGTHKSRVAELICSILIARQELRGETLGLALDSLPEHPYSVCYVDTERNLQEQFIQAIQTMKQRAGYAYHEHPAHFDYNSLLDIPRTDRLEALRQYLDHIRGRMAGHLLIILDQLADCVADFNDPKESMLLTDLLNVMVNKQDVTFLCIIHENPGGSKARGHLGTEGANKASTVLQVGFLKSASGTPSDVLQMKYIKRRSGAPNLTFRVQYDAEKGELVWADKDAEKAALDGRKLTAIPSEVIAELGALLAKPLPVTQLKIQLSEKLEACEKTIGHRLDELITKQTKVPDANGVLCTLKQEKKGNRKLCLLVPIQ</sequence>
<dbReference type="EMBL" id="JBHUFD010000008">
    <property type="protein sequence ID" value="MFD1874435.1"/>
    <property type="molecule type" value="Genomic_DNA"/>
</dbReference>
<keyword evidence="3" id="KW-1185">Reference proteome</keyword>
<protein>
    <recommendedName>
        <fullName evidence="4">AAA family ATPase</fullName>
    </recommendedName>
</protein>
<gene>
    <name evidence="2" type="ORF">ACFSDX_18465</name>
</gene>
<organism evidence="2 3">
    <name type="scientific">Hymenobacter bucti</name>
    <dbReference type="NCBI Taxonomy" id="1844114"/>
    <lineage>
        <taxon>Bacteria</taxon>
        <taxon>Pseudomonadati</taxon>
        <taxon>Bacteroidota</taxon>
        <taxon>Cytophagia</taxon>
        <taxon>Cytophagales</taxon>
        <taxon>Hymenobacteraceae</taxon>
        <taxon>Hymenobacter</taxon>
    </lineage>
</organism>
<evidence type="ECO:0000256" key="1">
    <source>
        <dbReference type="SAM" id="MobiDB-lite"/>
    </source>
</evidence>
<dbReference type="SUPFAM" id="SSF52540">
    <property type="entry name" value="P-loop containing nucleoside triphosphate hydrolases"/>
    <property type="match status" value="1"/>
</dbReference>
<dbReference type="RefSeq" id="WP_382316238.1">
    <property type="nucleotide sequence ID" value="NZ_JBHUFD010000008.1"/>
</dbReference>
<dbReference type="Proteomes" id="UP001597197">
    <property type="component" value="Unassembled WGS sequence"/>
</dbReference>
<feature type="region of interest" description="Disordered" evidence="1">
    <location>
        <begin position="26"/>
        <end position="50"/>
    </location>
</feature>
<evidence type="ECO:0008006" key="4">
    <source>
        <dbReference type="Google" id="ProtNLM"/>
    </source>
</evidence>